<proteinExistence type="predicted"/>
<feature type="transmembrane region" description="Helical" evidence="1">
    <location>
        <begin position="97"/>
        <end position="116"/>
    </location>
</feature>
<sequence>MSNSNPSSPSPSIITATVGPLVLGFAFQQLLLGMIFAQARRYYVGCAARDGKLYSFLVGIMVMLNVLEGAMDIHVLYRTIVTHYGDYQYFDMQTWTMWAEPGITALIGFLAQLFFMERCVRVTNYSPYVIAGLSLLALLSLGSGIAVSISFFKVKLFSRLAKIPIPISFWLISTAVTDLAITAILCVALGWSQRNMSYARAETAISRLIRLSIETSLVTAVVALANLGLYFGMITTAYHLLPQFSICRVYTITVLATLMTRDALRRELDGESYSCNCNRSSFTFARPRVREHAVSKLEIQVRRAVQQLSGRNEASILDDDHRQARPSRKVDH</sequence>
<dbReference type="EMBL" id="JARKIE010000010">
    <property type="protein sequence ID" value="KAJ7704577.1"/>
    <property type="molecule type" value="Genomic_DNA"/>
</dbReference>
<feature type="transmembrane region" description="Helical" evidence="1">
    <location>
        <begin position="12"/>
        <end position="32"/>
    </location>
</feature>
<feature type="transmembrane region" description="Helical" evidence="1">
    <location>
        <begin position="211"/>
        <end position="234"/>
    </location>
</feature>
<evidence type="ECO:0000313" key="4">
    <source>
        <dbReference type="Proteomes" id="UP001221757"/>
    </source>
</evidence>
<feature type="transmembrane region" description="Helical" evidence="1">
    <location>
        <begin position="53"/>
        <end position="77"/>
    </location>
</feature>
<organism evidence="3 4">
    <name type="scientific">Mycena rosella</name>
    <name type="common">Pink bonnet</name>
    <name type="synonym">Agaricus rosellus</name>
    <dbReference type="NCBI Taxonomy" id="1033263"/>
    <lineage>
        <taxon>Eukaryota</taxon>
        <taxon>Fungi</taxon>
        <taxon>Dikarya</taxon>
        <taxon>Basidiomycota</taxon>
        <taxon>Agaricomycotina</taxon>
        <taxon>Agaricomycetes</taxon>
        <taxon>Agaricomycetidae</taxon>
        <taxon>Agaricales</taxon>
        <taxon>Marasmiineae</taxon>
        <taxon>Mycenaceae</taxon>
        <taxon>Mycena</taxon>
    </lineage>
</organism>
<feature type="transmembrane region" description="Helical" evidence="1">
    <location>
        <begin position="167"/>
        <end position="191"/>
    </location>
</feature>
<accession>A0AAD7GSW8</accession>
<keyword evidence="1" id="KW-0472">Membrane</keyword>
<gene>
    <name evidence="3" type="ORF">B0H17DRAFT_13579</name>
</gene>
<dbReference type="Pfam" id="PF20152">
    <property type="entry name" value="DUF6534"/>
    <property type="match status" value="1"/>
</dbReference>
<dbReference type="Proteomes" id="UP001221757">
    <property type="component" value="Unassembled WGS sequence"/>
</dbReference>
<reference evidence="3" key="1">
    <citation type="submission" date="2023-03" db="EMBL/GenBank/DDBJ databases">
        <title>Massive genome expansion in bonnet fungi (Mycena s.s.) driven by repeated elements and novel gene families across ecological guilds.</title>
        <authorList>
            <consortium name="Lawrence Berkeley National Laboratory"/>
            <person name="Harder C.B."/>
            <person name="Miyauchi S."/>
            <person name="Viragh M."/>
            <person name="Kuo A."/>
            <person name="Thoen E."/>
            <person name="Andreopoulos B."/>
            <person name="Lu D."/>
            <person name="Skrede I."/>
            <person name="Drula E."/>
            <person name="Henrissat B."/>
            <person name="Morin E."/>
            <person name="Kohler A."/>
            <person name="Barry K."/>
            <person name="LaButti K."/>
            <person name="Morin E."/>
            <person name="Salamov A."/>
            <person name="Lipzen A."/>
            <person name="Mereny Z."/>
            <person name="Hegedus B."/>
            <person name="Baldrian P."/>
            <person name="Stursova M."/>
            <person name="Weitz H."/>
            <person name="Taylor A."/>
            <person name="Grigoriev I.V."/>
            <person name="Nagy L.G."/>
            <person name="Martin F."/>
            <person name="Kauserud H."/>
        </authorList>
    </citation>
    <scope>NUCLEOTIDE SEQUENCE</scope>
    <source>
        <strain evidence="3">CBHHK067</strain>
    </source>
</reference>
<dbReference type="InterPro" id="IPR045339">
    <property type="entry name" value="DUF6534"/>
</dbReference>
<feature type="domain" description="DUF6534" evidence="2">
    <location>
        <begin position="174"/>
        <end position="262"/>
    </location>
</feature>
<dbReference type="AlphaFoldDB" id="A0AAD7GSW8"/>
<protein>
    <recommendedName>
        <fullName evidence="2">DUF6534 domain-containing protein</fullName>
    </recommendedName>
</protein>
<dbReference type="PANTHER" id="PTHR40465:SF1">
    <property type="entry name" value="DUF6534 DOMAIN-CONTAINING PROTEIN"/>
    <property type="match status" value="1"/>
</dbReference>
<name>A0AAD7GSW8_MYCRO</name>
<evidence type="ECO:0000256" key="1">
    <source>
        <dbReference type="SAM" id="Phobius"/>
    </source>
</evidence>
<keyword evidence="1" id="KW-1133">Transmembrane helix</keyword>
<feature type="transmembrane region" description="Helical" evidence="1">
    <location>
        <begin position="128"/>
        <end position="152"/>
    </location>
</feature>
<comment type="caution">
    <text evidence="3">The sequence shown here is derived from an EMBL/GenBank/DDBJ whole genome shotgun (WGS) entry which is preliminary data.</text>
</comment>
<keyword evidence="4" id="KW-1185">Reference proteome</keyword>
<keyword evidence="1" id="KW-0812">Transmembrane</keyword>
<dbReference type="PANTHER" id="PTHR40465">
    <property type="entry name" value="CHROMOSOME 1, WHOLE GENOME SHOTGUN SEQUENCE"/>
    <property type="match status" value="1"/>
</dbReference>
<evidence type="ECO:0000313" key="3">
    <source>
        <dbReference type="EMBL" id="KAJ7704577.1"/>
    </source>
</evidence>
<evidence type="ECO:0000259" key="2">
    <source>
        <dbReference type="Pfam" id="PF20152"/>
    </source>
</evidence>